<dbReference type="EMBL" id="JPIN01000001">
    <property type="protein sequence ID" value="KFZ29833.1"/>
    <property type="molecule type" value="Genomic_DNA"/>
</dbReference>
<evidence type="ECO:0000256" key="1">
    <source>
        <dbReference type="SAM" id="SignalP"/>
    </source>
</evidence>
<keyword evidence="3" id="KW-1185">Reference proteome</keyword>
<feature type="chain" id="PRO_5001900810" description="C-type lectin domain-containing protein" evidence="1">
    <location>
        <begin position="25"/>
        <end position="305"/>
    </location>
</feature>
<name>A0A094L589_9GAMM</name>
<evidence type="ECO:0000313" key="2">
    <source>
        <dbReference type="EMBL" id="KFZ29833.1"/>
    </source>
</evidence>
<evidence type="ECO:0008006" key="4">
    <source>
        <dbReference type="Google" id="ProtNLM"/>
    </source>
</evidence>
<dbReference type="AlphaFoldDB" id="A0A094L589"/>
<sequence>MNHLRLLAVVLFIVLSTISTKTTAQQYDAGDYAISFCDQCDSSTMYQNYALTLEPGKHVIFNMVRTEVKAFQVVYGFDKSGSGQRVKYAFNVSLPTSAAQAQEKLVELDQAFQSVIAGMLTFTSTNFLGQPTEGITGDGCHAETFSEFWLINSINFPFYEACDVHARCYADGELTKKACDEWFFIEMMNDLESFEVQSYLSLQGLVAGYIMEEFLEYKAKALYGIISSDDSAYASFCEGKDDSWLECMSGTRNWYHVGDLANGWVWANGIRYIQICETWRFPNGEGGYYFMDRNCRLLPDPSFGG</sequence>
<gene>
    <name evidence="2" type="ORF">IDAT_01700</name>
</gene>
<protein>
    <recommendedName>
        <fullName evidence="4">C-type lectin domain-containing protein</fullName>
    </recommendedName>
</protein>
<dbReference type="STRING" id="1517416.IDAT_01700"/>
<dbReference type="Proteomes" id="UP000053718">
    <property type="component" value="Unassembled WGS sequence"/>
</dbReference>
<accession>A0A094L589</accession>
<evidence type="ECO:0000313" key="3">
    <source>
        <dbReference type="Proteomes" id="UP000053718"/>
    </source>
</evidence>
<keyword evidence="1" id="KW-0732">Signal</keyword>
<dbReference type="RefSeq" id="WP_034729658.1">
    <property type="nucleotide sequence ID" value="NZ_JPIN01000001.1"/>
</dbReference>
<feature type="signal peptide" evidence="1">
    <location>
        <begin position="1"/>
        <end position="24"/>
    </location>
</feature>
<comment type="caution">
    <text evidence="2">The sequence shown here is derived from an EMBL/GenBank/DDBJ whole genome shotgun (WGS) entry which is preliminary data.</text>
</comment>
<reference evidence="2 3" key="1">
    <citation type="submission" date="2014-06" db="EMBL/GenBank/DDBJ databases">
        <title>Draft genome sequence of Idiomarina sp. MCCC 1A10513.</title>
        <authorList>
            <person name="Du J."/>
            <person name="Lai Q."/>
            <person name="Shao Z."/>
        </authorList>
    </citation>
    <scope>NUCLEOTIDE SEQUENCE [LARGE SCALE GENOMIC DNA]</scope>
    <source>
        <strain evidence="2 3">MCCC 1A10513</strain>
    </source>
</reference>
<proteinExistence type="predicted"/>
<organism evidence="2 3">
    <name type="scientific">Pseudidiomarina atlantica</name>
    <dbReference type="NCBI Taxonomy" id="1517416"/>
    <lineage>
        <taxon>Bacteria</taxon>
        <taxon>Pseudomonadati</taxon>
        <taxon>Pseudomonadota</taxon>
        <taxon>Gammaproteobacteria</taxon>
        <taxon>Alteromonadales</taxon>
        <taxon>Idiomarinaceae</taxon>
        <taxon>Pseudidiomarina</taxon>
    </lineage>
</organism>
<dbReference type="OrthoDB" id="6282885at2"/>